<reference evidence="1 2" key="1">
    <citation type="journal article" date="2024" name="G3 (Bethesda)">
        <title>Genome assembly of Hibiscus sabdariffa L. provides insights into metabolisms of medicinal natural products.</title>
        <authorList>
            <person name="Kim T."/>
        </authorList>
    </citation>
    <scope>NUCLEOTIDE SEQUENCE [LARGE SCALE GENOMIC DNA]</scope>
    <source>
        <strain evidence="1">TK-2024</strain>
        <tissue evidence="1">Old leaves</tissue>
    </source>
</reference>
<name>A0ABR2PTN7_9ROSI</name>
<evidence type="ECO:0000313" key="1">
    <source>
        <dbReference type="EMBL" id="KAK8991792.1"/>
    </source>
</evidence>
<dbReference type="Proteomes" id="UP001396334">
    <property type="component" value="Unassembled WGS sequence"/>
</dbReference>
<organism evidence="1 2">
    <name type="scientific">Hibiscus sabdariffa</name>
    <name type="common">roselle</name>
    <dbReference type="NCBI Taxonomy" id="183260"/>
    <lineage>
        <taxon>Eukaryota</taxon>
        <taxon>Viridiplantae</taxon>
        <taxon>Streptophyta</taxon>
        <taxon>Embryophyta</taxon>
        <taxon>Tracheophyta</taxon>
        <taxon>Spermatophyta</taxon>
        <taxon>Magnoliopsida</taxon>
        <taxon>eudicotyledons</taxon>
        <taxon>Gunneridae</taxon>
        <taxon>Pentapetalae</taxon>
        <taxon>rosids</taxon>
        <taxon>malvids</taxon>
        <taxon>Malvales</taxon>
        <taxon>Malvaceae</taxon>
        <taxon>Malvoideae</taxon>
        <taxon>Hibiscus</taxon>
    </lineage>
</organism>
<evidence type="ECO:0000313" key="2">
    <source>
        <dbReference type="Proteomes" id="UP001396334"/>
    </source>
</evidence>
<keyword evidence="2" id="KW-1185">Reference proteome</keyword>
<sequence>MRALKGTISSKSNVVVASVFNEFSDEPKPPAASPFPSLSLSELDKELRGLVKECSSGGLGEQHEVMRDGFDDGFGGWKLDDLFSKMGAEYVW</sequence>
<dbReference type="EMBL" id="JBBPBN010000052">
    <property type="protein sequence ID" value="KAK8991792.1"/>
    <property type="molecule type" value="Genomic_DNA"/>
</dbReference>
<accession>A0ABR2PTN7</accession>
<proteinExistence type="predicted"/>
<protein>
    <submittedName>
        <fullName evidence="1">Uncharacterized protein</fullName>
    </submittedName>
</protein>
<gene>
    <name evidence="1" type="ORF">V6N11_062784</name>
</gene>
<comment type="caution">
    <text evidence="1">The sequence shown here is derived from an EMBL/GenBank/DDBJ whole genome shotgun (WGS) entry which is preliminary data.</text>
</comment>